<dbReference type="PROSITE" id="PS00475">
    <property type="entry name" value="RIBOSOMAL_L15"/>
    <property type="match status" value="1"/>
</dbReference>
<dbReference type="PANTHER" id="PTHR12934">
    <property type="entry name" value="50S RIBOSOMAL PROTEIN L15"/>
    <property type="match status" value="1"/>
</dbReference>
<comment type="similarity">
    <text evidence="1 4 5">Belongs to the universal ribosomal protein uL15 family.</text>
</comment>
<evidence type="ECO:0000313" key="9">
    <source>
        <dbReference type="Proteomes" id="UP000176939"/>
    </source>
</evidence>
<proteinExistence type="inferred from homology"/>
<comment type="caution">
    <text evidence="8">The sequence shown here is derived from an EMBL/GenBank/DDBJ whole genome shotgun (WGS) entry which is preliminary data.</text>
</comment>
<dbReference type="EMBL" id="MGFQ01000005">
    <property type="protein sequence ID" value="OGM10588.1"/>
    <property type="molecule type" value="Genomic_DNA"/>
</dbReference>
<dbReference type="Gene3D" id="3.100.10.10">
    <property type="match status" value="1"/>
</dbReference>
<keyword evidence="3 4" id="KW-0687">Ribonucleoprotein</keyword>
<keyword evidence="4" id="KW-0699">rRNA-binding</keyword>
<dbReference type="InterPro" id="IPR036227">
    <property type="entry name" value="Ribosomal_uL15/eL18_sf"/>
</dbReference>
<dbReference type="PANTHER" id="PTHR12934:SF11">
    <property type="entry name" value="LARGE RIBOSOMAL SUBUNIT PROTEIN UL15M"/>
    <property type="match status" value="1"/>
</dbReference>
<evidence type="ECO:0000256" key="2">
    <source>
        <dbReference type="ARBA" id="ARBA00022980"/>
    </source>
</evidence>
<feature type="region of interest" description="Disordered" evidence="6">
    <location>
        <begin position="12"/>
        <end position="36"/>
    </location>
</feature>
<dbReference type="InterPro" id="IPR005749">
    <property type="entry name" value="Ribosomal_uL15_bac-type"/>
</dbReference>
<reference evidence="8 9" key="1">
    <citation type="journal article" date="2016" name="Nat. Commun.">
        <title>Thousands of microbial genomes shed light on interconnected biogeochemical processes in an aquifer system.</title>
        <authorList>
            <person name="Anantharaman K."/>
            <person name="Brown C.T."/>
            <person name="Hug L.A."/>
            <person name="Sharon I."/>
            <person name="Castelle C.J."/>
            <person name="Probst A.J."/>
            <person name="Thomas B.C."/>
            <person name="Singh A."/>
            <person name="Wilkins M.J."/>
            <person name="Karaoz U."/>
            <person name="Brodie E.L."/>
            <person name="Williams K.H."/>
            <person name="Hubbard S.S."/>
            <person name="Banfield J.F."/>
        </authorList>
    </citation>
    <scope>NUCLEOTIDE SEQUENCE [LARGE SCALE GENOMIC DNA]</scope>
</reference>
<dbReference type="Proteomes" id="UP000176939">
    <property type="component" value="Unassembled WGS sequence"/>
</dbReference>
<dbReference type="InterPro" id="IPR021131">
    <property type="entry name" value="Ribosomal_uL15/eL18"/>
</dbReference>
<dbReference type="AlphaFoldDB" id="A0A1F7X865"/>
<evidence type="ECO:0000313" key="8">
    <source>
        <dbReference type="EMBL" id="OGM10588.1"/>
    </source>
</evidence>
<organism evidence="8 9">
    <name type="scientific">Candidatus Woesebacteria bacterium RBG_13_36_22</name>
    <dbReference type="NCBI Taxonomy" id="1802478"/>
    <lineage>
        <taxon>Bacteria</taxon>
        <taxon>Candidatus Woeseibacteriota</taxon>
    </lineage>
</organism>
<dbReference type="Pfam" id="PF00828">
    <property type="entry name" value="Ribosomal_L27A"/>
    <property type="match status" value="1"/>
</dbReference>
<evidence type="ECO:0000256" key="4">
    <source>
        <dbReference type="HAMAP-Rule" id="MF_01341"/>
    </source>
</evidence>
<evidence type="ECO:0000256" key="1">
    <source>
        <dbReference type="ARBA" id="ARBA00007320"/>
    </source>
</evidence>
<sequence>MVNLVKTVTKGKRRIGRGHGSGRGAHTVGRGQKGQKSRGKINIIFEGVKVKKSFIKRLPLRRGKGKFKAGKKPLIVKLGYLDMLPTGSKIDINLLVKHGIVKEDDAKQFGVKILGDGELTKKFSVAIPISKSAAKKIEKAGGKILRD</sequence>
<dbReference type="HAMAP" id="MF_01341">
    <property type="entry name" value="Ribosomal_uL15"/>
    <property type="match status" value="1"/>
</dbReference>
<evidence type="ECO:0000256" key="5">
    <source>
        <dbReference type="RuleBase" id="RU003888"/>
    </source>
</evidence>
<dbReference type="GO" id="GO:0006412">
    <property type="term" value="P:translation"/>
    <property type="evidence" value="ECO:0007669"/>
    <property type="project" value="UniProtKB-UniRule"/>
</dbReference>
<comment type="subunit">
    <text evidence="4">Part of the 50S ribosomal subunit.</text>
</comment>
<dbReference type="GO" id="GO:0022625">
    <property type="term" value="C:cytosolic large ribosomal subunit"/>
    <property type="evidence" value="ECO:0007669"/>
    <property type="project" value="TreeGrafter"/>
</dbReference>
<feature type="domain" description="Large ribosomal subunit protein uL15/eL18" evidence="7">
    <location>
        <begin position="79"/>
        <end position="144"/>
    </location>
</feature>
<dbReference type="InterPro" id="IPR030878">
    <property type="entry name" value="Ribosomal_uL15"/>
</dbReference>
<dbReference type="InterPro" id="IPR001196">
    <property type="entry name" value="Ribosomal_uL15_CS"/>
</dbReference>
<name>A0A1F7X865_9BACT</name>
<dbReference type="GO" id="GO:0003735">
    <property type="term" value="F:structural constituent of ribosome"/>
    <property type="evidence" value="ECO:0007669"/>
    <property type="project" value="InterPro"/>
</dbReference>
<evidence type="ECO:0000259" key="7">
    <source>
        <dbReference type="Pfam" id="PF00828"/>
    </source>
</evidence>
<evidence type="ECO:0000256" key="6">
    <source>
        <dbReference type="SAM" id="MobiDB-lite"/>
    </source>
</evidence>
<protein>
    <recommendedName>
        <fullName evidence="4">Large ribosomal subunit protein uL15</fullName>
    </recommendedName>
</protein>
<keyword evidence="4" id="KW-0694">RNA-binding</keyword>
<dbReference type="NCBIfam" id="TIGR01071">
    <property type="entry name" value="rplO_bact"/>
    <property type="match status" value="1"/>
</dbReference>
<dbReference type="GO" id="GO:0019843">
    <property type="term" value="F:rRNA binding"/>
    <property type="evidence" value="ECO:0007669"/>
    <property type="project" value="UniProtKB-UniRule"/>
</dbReference>
<evidence type="ECO:0000256" key="3">
    <source>
        <dbReference type="ARBA" id="ARBA00023274"/>
    </source>
</evidence>
<gene>
    <name evidence="4" type="primary">rplO</name>
    <name evidence="8" type="ORF">A2Z67_04300</name>
</gene>
<accession>A0A1F7X865</accession>
<keyword evidence="2 4" id="KW-0689">Ribosomal protein</keyword>
<comment type="function">
    <text evidence="4">Binds to the 23S rRNA.</text>
</comment>
<dbReference type="SUPFAM" id="SSF52080">
    <property type="entry name" value="Ribosomal proteins L15p and L18e"/>
    <property type="match status" value="1"/>
</dbReference>